<dbReference type="Gene3D" id="1.10.150.20">
    <property type="entry name" value="5' to 3' exonuclease, C-terminal subdomain"/>
    <property type="match status" value="1"/>
</dbReference>
<proteinExistence type="predicted"/>
<dbReference type="EMBL" id="JBFOCI010000001">
    <property type="protein sequence ID" value="MEW9805084.1"/>
    <property type="molecule type" value="Genomic_DNA"/>
</dbReference>
<comment type="caution">
    <text evidence="2">The sequence shown here is derived from an EMBL/GenBank/DDBJ whole genome shotgun (WGS) entry which is preliminary data.</text>
</comment>
<feature type="compositionally biased region" description="Polar residues" evidence="1">
    <location>
        <begin position="91"/>
        <end position="105"/>
    </location>
</feature>
<dbReference type="RefSeq" id="WP_367722133.1">
    <property type="nucleotide sequence ID" value="NZ_JBFOCI010000001.1"/>
</dbReference>
<protein>
    <submittedName>
        <fullName evidence="2">NADH-ubiquinone dehydrogenase</fullName>
    </submittedName>
</protein>
<reference evidence="2 3" key="1">
    <citation type="submission" date="2024-06" db="EMBL/GenBank/DDBJ databases">
        <authorList>
            <person name="Tuo L."/>
        </authorList>
    </citation>
    <scope>NUCLEOTIDE SEQUENCE [LARGE SCALE GENOMIC DNA]</scope>
    <source>
        <strain evidence="2 3">ZMM04-5</strain>
    </source>
</reference>
<accession>A0ABV3QVI7</accession>
<name>A0ABV3QVI7_9HYPH</name>
<sequence>MSMFSLPEELMPDVKKLETMTDEMTVVLPREMAAAFNLFVHPFAGAAAASAVGIGLASQGFGAWMGAMTAFAEASQRAFSTGLPEAGQAQRPATRTRSPATKARTTARTLIEEAHSTALEIAGAADAVAPSAAEPEASPGSAADLLPEDFRQPKAIAKPRKADDLKAISGIGPKLEQVLNGLGVWTYAQIAAWSAEEIAWVDDYLSFKGRIGRDDWIGQAAKLAGRKKR</sequence>
<evidence type="ECO:0000313" key="2">
    <source>
        <dbReference type="EMBL" id="MEW9805084.1"/>
    </source>
</evidence>
<feature type="region of interest" description="Disordered" evidence="1">
    <location>
        <begin position="83"/>
        <end position="105"/>
    </location>
</feature>
<dbReference type="Proteomes" id="UP001556196">
    <property type="component" value="Unassembled WGS sequence"/>
</dbReference>
<keyword evidence="3" id="KW-1185">Reference proteome</keyword>
<organism evidence="2 3">
    <name type="scientific">Mesorhizobium marinum</name>
    <dbReference type="NCBI Taxonomy" id="3228790"/>
    <lineage>
        <taxon>Bacteria</taxon>
        <taxon>Pseudomonadati</taxon>
        <taxon>Pseudomonadota</taxon>
        <taxon>Alphaproteobacteria</taxon>
        <taxon>Hyphomicrobiales</taxon>
        <taxon>Phyllobacteriaceae</taxon>
        <taxon>Mesorhizobium</taxon>
    </lineage>
</organism>
<evidence type="ECO:0000256" key="1">
    <source>
        <dbReference type="SAM" id="MobiDB-lite"/>
    </source>
</evidence>
<gene>
    <name evidence="2" type="ORF">ABUE31_03680</name>
</gene>
<evidence type="ECO:0000313" key="3">
    <source>
        <dbReference type="Proteomes" id="UP001556196"/>
    </source>
</evidence>